<feature type="transmembrane region" description="Helical" evidence="1">
    <location>
        <begin position="287"/>
        <end position="311"/>
    </location>
</feature>
<keyword evidence="1" id="KW-0472">Membrane</keyword>
<feature type="transmembrane region" description="Helical" evidence="1">
    <location>
        <begin position="421"/>
        <end position="442"/>
    </location>
</feature>
<evidence type="ECO:0008006" key="4">
    <source>
        <dbReference type="Google" id="ProtNLM"/>
    </source>
</evidence>
<dbReference type="Proteomes" id="UP000054016">
    <property type="component" value="Unassembled WGS sequence"/>
</dbReference>
<evidence type="ECO:0000313" key="2">
    <source>
        <dbReference type="EMBL" id="KON32180.1"/>
    </source>
</evidence>
<protein>
    <recommendedName>
        <fullName evidence="4">Glycosyltransferase RgtA/B/C/D-like domain-containing protein</fullName>
    </recommendedName>
</protein>
<reference evidence="3" key="1">
    <citation type="submission" date="2015-06" db="EMBL/GenBank/DDBJ databases">
        <title>New insights into the roles of widespread benthic archaea in carbon and nitrogen cycling.</title>
        <authorList>
            <person name="Lazar C.S."/>
            <person name="Baker B.J."/>
            <person name="Seitz K.W."/>
            <person name="Hyde A.S."/>
            <person name="Dick G.J."/>
            <person name="Hinrichs K.-U."/>
            <person name="Teske A.P."/>
        </authorList>
    </citation>
    <scope>NUCLEOTIDE SEQUENCE [LARGE SCALE GENOMIC DNA]</scope>
</reference>
<feature type="transmembrane region" description="Helical" evidence="1">
    <location>
        <begin position="251"/>
        <end position="267"/>
    </location>
</feature>
<feature type="transmembrane region" description="Helical" evidence="1">
    <location>
        <begin position="36"/>
        <end position="58"/>
    </location>
</feature>
<sequence>MWKVLLSLFVLFAIGRAAFFFLNQSKPKEKFSYTEVLLYSFSLGYAILTIICVILAQFGLLIPPINIIAITLIPVISFCFWIYKKRKENSHYSQDFFGEGQLNQKTSLSKHNEVFSFSIKFSHIILLLIFAVGLFLRLETQLADPWLGDQDPYYHLSFIDSIVVQGTLPSRTFWGLYSYPPSFHVVFATLISTIQVDRFLLMKIVPEFLGFLCVPAAYALIKRKYNEWAGIASAAFLAICSFHIYRTNIPIPEPIALLAMLMFFHAMTTQKGTKKYLLGGVFASMVFLTNAISIIFFLPIVVSIFSVLLIVRRWNEALEYLKAMFIGIVLSGVFWLPTLSNLGLSGILEGLGPSYPFGAFSFTSFTYFAWIGWGACILALVGLYVCLRNFKDNVILMIPTIFFVFLIEAGNNGYFIFDALWLFRSLLYLGTWVTLLAGVGFWRLMQTKRRKTALTALVIMVVLTAFSFPTLYWPRYPVNWGYDDADFVYRSYLNNYADIFKDEDYLIYSADLAFNYGAFDNVILPKDLPQMGEALLGNNTFVLADLINDYNISYIILNNGTQEANFLTQSNLAYTYHENRITIVFAINR</sequence>
<feature type="transmembrane region" description="Helical" evidence="1">
    <location>
        <begin position="65"/>
        <end position="83"/>
    </location>
</feature>
<feature type="transmembrane region" description="Helical" evidence="1">
    <location>
        <begin position="454"/>
        <end position="473"/>
    </location>
</feature>
<dbReference type="AlphaFoldDB" id="A0A0M0BUZ4"/>
<name>A0A0M0BUZ4_9ARCH</name>
<dbReference type="EMBL" id="LFWV01000009">
    <property type="protein sequence ID" value="KON32180.1"/>
    <property type="molecule type" value="Genomic_DNA"/>
</dbReference>
<feature type="transmembrane region" description="Helical" evidence="1">
    <location>
        <begin position="227"/>
        <end position="244"/>
    </location>
</feature>
<evidence type="ECO:0000256" key="1">
    <source>
        <dbReference type="SAM" id="Phobius"/>
    </source>
</evidence>
<gene>
    <name evidence="2" type="ORF">AC478_01005</name>
</gene>
<accession>A0A0M0BUZ4</accession>
<feature type="transmembrane region" description="Helical" evidence="1">
    <location>
        <begin position="367"/>
        <end position="387"/>
    </location>
</feature>
<feature type="transmembrane region" description="Helical" evidence="1">
    <location>
        <begin position="200"/>
        <end position="221"/>
    </location>
</feature>
<feature type="transmembrane region" description="Helical" evidence="1">
    <location>
        <begin position="394"/>
        <end position="415"/>
    </location>
</feature>
<evidence type="ECO:0000313" key="3">
    <source>
        <dbReference type="Proteomes" id="UP000054016"/>
    </source>
</evidence>
<keyword evidence="1" id="KW-1133">Transmembrane helix</keyword>
<proteinExistence type="predicted"/>
<keyword evidence="1" id="KW-0812">Transmembrane</keyword>
<comment type="caution">
    <text evidence="2">The sequence shown here is derived from an EMBL/GenBank/DDBJ whole genome shotgun (WGS) entry which is preliminary data.</text>
</comment>
<feature type="transmembrane region" description="Helical" evidence="1">
    <location>
        <begin position="323"/>
        <end position="347"/>
    </location>
</feature>
<feature type="transmembrane region" description="Helical" evidence="1">
    <location>
        <begin position="114"/>
        <end position="136"/>
    </location>
</feature>
<organism evidence="2 3">
    <name type="scientific">miscellaneous Crenarchaeota group-1 archaeon SG8-32-3</name>
    <dbReference type="NCBI Taxonomy" id="1685125"/>
    <lineage>
        <taxon>Archaea</taxon>
        <taxon>Candidatus Bathyarchaeota</taxon>
        <taxon>MCG-1</taxon>
    </lineage>
</organism>